<protein>
    <submittedName>
        <fullName evidence="4 5">Homeobox protein slou-like</fullName>
    </submittedName>
</protein>
<evidence type="ECO:0000256" key="2">
    <source>
        <dbReference type="SAM" id="Phobius"/>
    </source>
</evidence>
<feature type="compositionally biased region" description="Basic and acidic residues" evidence="1">
    <location>
        <begin position="79"/>
        <end position="89"/>
    </location>
</feature>
<keyword evidence="2" id="KW-1133">Transmembrane helix</keyword>
<name>A0ABM1T2M0_LIMPO</name>
<feature type="compositionally biased region" description="Acidic residues" evidence="1">
    <location>
        <begin position="149"/>
        <end position="158"/>
    </location>
</feature>
<gene>
    <name evidence="4 5" type="primary">LOC111087519</name>
</gene>
<evidence type="ECO:0000256" key="1">
    <source>
        <dbReference type="SAM" id="MobiDB-lite"/>
    </source>
</evidence>
<feature type="transmembrane region" description="Helical" evidence="2">
    <location>
        <begin position="48"/>
        <end position="72"/>
    </location>
</feature>
<reference evidence="4 5" key="1">
    <citation type="submission" date="2025-05" db="UniProtKB">
        <authorList>
            <consortium name="RefSeq"/>
        </authorList>
    </citation>
    <scope>IDENTIFICATION</scope>
    <source>
        <tissue evidence="4 5">Muscle</tissue>
    </source>
</reference>
<feature type="region of interest" description="Disordered" evidence="1">
    <location>
        <begin position="118"/>
        <end position="166"/>
    </location>
</feature>
<evidence type="ECO:0000313" key="5">
    <source>
        <dbReference type="RefSeq" id="XP_022250127.1"/>
    </source>
</evidence>
<feature type="region of interest" description="Disordered" evidence="1">
    <location>
        <begin position="79"/>
        <end position="103"/>
    </location>
</feature>
<organism evidence="3 4">
    <name type="scientific">Limulus polyphemus</name>
    <name type="common">Atlantic horseshoe crab</name>
    <dbReference type="NCBI Taxonomy" id="6850"/>
    <lineage>
        <taxon>Eukaryota</taxon>
        <taxon>Metazoa</taxon>
        <taxon>Ecdysozoa</taxon>
        <taxon>Arthropoda</taxon>
        <taxon>Chelicerata</taxon>
        <taxon>Merostomata</taxon>
        <taxon>Xiphosura</taxon>
        <taxon>Limulidae</taxon>
        <taxon>Limulus</taxon>
    </lineage>
</organism>
<dbReference type="RefSeq" id="XP_022250126.1">
    <property type="nucleotide sequence ID" value="XM_022394418.1"/>
</dbReference>
<sequence length="166" mass="17819">MKQGVRACYGASVVASVAGILVLLAGVVAMFCTVHAKANSSEYDGMRFTVAVVTAGFLVLLLGFGGCVYGFWWHLTDEEEKKPEPEKTDPPPPASPFHLAAPTHFMYAPPPPMFTPVYPGGYALPGQPDNAAPKVSPSGAKPPEVQPENPEEEEEEKPSDETQQNY</sequence>
<feature type="transmembrane region" description="Helical" evidence="2">
    <location>
        <begin position="12"/>
        <end position="36"/>
    </location>
</feature>
<evidence type="ECO:0000313" key="3">
    <source>
        <dbReference type="Proteomes" id="UP000694941"/>
    </source>
</evidence>
<keyword evidence="2" id="KW-0472">Membrane</keyword>
<keyword evidence="2" id="KW-0812">Transmembrane</keyword>
<dbReference type="RefSeq" id="XP_022250127.1">
    <property type="nucleotide sequence ID" value="XM_022394419.1"/>
</dbReference>
<evidence type="ECO:0000313" key="4">
    <source>
        <dbReference type="RefSeq" id="XP_022250126.1"/>
    </source>
</evidence>
<dbReference type="Proteomes" id="UP000694941">
    <property type="component" value="Unplaced"/>
</dbReference>
<keyword evidence="3" id="KW-1185">Reference proteome</keyword>
<accession>A0ABM1T2M0</accession>
<dbReference type="GeneID" id="111087519"/>
<proteinExistence type="predicted"/>